<keyword evidence="3 11" id="KW-0479">Metal-binding</keyword>
<dbReference type="GO" id="GO:1990077">
    <property type="term" value="C:primosome complex"/>
    <property type="evidence" value="ECO:0007669"/>
    <property type="project" value="UniProtKB-UniRule"/>
</dbReference>
<dbReference type="InterPro" id="IPR005259">
    <property type="entry name" value="PriA"/>
</dbReference>
<sequence length="751" mass="83376">MSTPYADVLLPLAAPQAFTYSVPAGVELAEGMRVRVPLGKRKICEGVVVRLHDTAPRNPNRVKAIVEVLDTEPFVRPEQRRLWSWMAGYYLCTEGEVMKAGLPAGIRNGSYHPPTELFVRLTESYRSPQRIQEALESMQRAKTQSKALLTYLSRLPQDAQGEPCIETLTEEALWVLRNDLTGQVPASALLKLVERGILVQAERIPSAASRRSGSAPFNEAAIPRSPYAEQVWQAFESHPTVLLSGEVADARRTTLPLYGSLIAREMAAGRQTLLLLPDTVLTTQVTNELQNRFGSRCLFYHARLSDRARGAAYQRMVEAPEEVGLIVGTRSSLFLPFQRLGLVIVDNEHDPNYRQSDPAPRYHARDTALVLADLHGARALLSSPTPSTESWLNAQPEGGKYGSVTVPTPCDVRRPNVMVLERGKGLLSKYLQRRIGETLEEGRQVVLFQNRRGFSPYVECGNCGTTPTCPHCNVTLTYHKEHAALECHYCGWAQPYSLRCPSCEMQAMVPRGIGTERIEELAAELFPEVKIARMDTDTTRGAGALSRMLTELSEGETGILVGTQIVTRTAQAGENIGLVGVINADNMLSSPEFRSAERAYQLLMQLKALLPDDGSGEMVIQSSQRLHPVLVAVSNHELASFYAAQLQERQAVGYPPYVRMLRLTFLHSTKQQAAAAAACCEALLRERFGRRVSPPFEPQVDRVQNRFIFHLLLRIERQRPVARAKALMLETVAAVRKQYPSVHITAEADPL</sequence>
<dbReference type="Gene3D" id="3.40.50.300">
    <property type="entry name" value="P-loop containing nucleotide triphosphate hydrolases"/>
    <property type="match status" value="1"/>
</dbReference>
<feature type="binding site" evidence="11">
    <location>
        <position position="503"/>
    </location>
    <ligand>
        <name>Zn(2+)</name>
        <dbReference type="ChEBI" id="CHEBI:29105"/>
        <label>1</label>
    </ligand>
</feature>
<evidence type="ECO:0000313" key="14">
    <source>
        <dbReference type="Proteomes" id="UP000823926"/>
    </source>
</evidence>
<feature type="domain" description="Helicase ATP-binding" evidence="12">
    <location>
        <begin position="232"/>
        <end position="404"/>
    </location>
</feature>
<dbReference type="Gene3D" id="3.40.1440.60">
    <property type="entry name" value="PriA, 3(prime) DNA-binding domain"/>
    <property type="match status" value="1"/>
</dbReference>
<dbReference type="EMBL" id="DXHL01000006">
    <property type="protein sequence ID" value="HIW10113.1"/>
    <property type="molecule type" value="Genomic_DNA"/>
</dbReference>
<keyword evidence="5 11" id="KW-0378">Hydrolase</keyword>
<dbReference type="SUPFAM" id="SSF52540">
    <property type="entry name" value="P-loop containing nucleoside triphosphate hydrolases"/>
    <property type="match status" value="1"/>
</dbReference>
<keyword evidence="7 11" id="KW-0862">Zinc</keyword>
<dbReference type="HAMAP" id="MF_00983">
    <property type="entry name" value="PriA"/>
    <property type="match status" value="1"/>
</dbReference>
<comment type="similarity">
    <text evidence="11">Belongs to the helicase family. PriA subfamily.</text>
</comment>
<evidence type="ECO:0000256" key="10">
    <source>
        <dbReference type="ARBA" id="ARBA00023235"/>
    </source>
</evidence>
<dbReference type="InterPro" id="IPR040498">
    <property type="entry name" value="PriA_CRR"/>
</dbReference>
<dbReference type="GO" id="GO:0008270">
    <property type="term" value="F:zinc ion binding"/>
    <property type="evidence" value="ECO:0007669"/>
    <property type="project" value="UniProtKB-UniRule"/>
</dbReference>
<accession>A0A9D1TX51</accession>
<dbReference type="FunFam" id="3.40.1440.60:FF:000001">
    <property type="entry name" value="Primosomal protein N"/>
    <property type="match status" value="1"/>
</dbReference>
<dbReference type="GO" id="GO:0005524">
    <property type="term" value="F:ATP binding"/>
    <property type="evidence" value="ECO:0007669"/>
    <property type="project" value="UniProtKB-UniRule"/>
</dbReference>
<evidence type="ECO:0000256" key="1">
    <source>
        <dbReference type="ARBA" id="ARBA00022515"/>
    </source>
</evidence>
<evidence type="ECO:0000256" key="3">
    <source>
        <dbReference type="ARBA" id="ARBA00022723"/>
    </source>
</evidence>
<dbReference type="Pfam" id="PF18074">
    <property type="entry name" value="PriA_C"/>
    <property type="match status" value="1"/>
</dbReference>
<evidence type="ECO:0000256" key="2">
    <source>
        <dbReference type="ARBA" id="ARBA00022705"/>
    </source>
</evidence>
<dbReference type="GO" id="GO:0006302">
    <property type="term" value="P:double-strand break repair"/>
    <property type="evidence" value="ECO:0007669"/>
    <property type="project" value="InterPro"/>
</dbReference>
<keyword evidence="1 11" id="KW-0639">Primosome</keyword>
<keyword evidence="4 11" id="KW-0547">Nucleotide-binding</keyword>
<evidence type="ECO:0000256" key="6">
    <source>
        <dbReference type="ARBA" id="ARBA00022806"/>
    </source>
</evidence>
<evidence type="ECO:0000256" key="4">
    <source>
        <dbReference type="ARBA" id="ARBA00022741"/>
    </source>
</evidence>
<keyword evidence="6 11" id="KW-0347">Helicase</keyword>
<evidence type="ECO:0000256" key="5">
    <source>
        <dbReference type="ARBA" id="ARBA00022801"/>
    </source>
</evidence>
<evidence type="ECO:0000256" key="7">
    <source>
        <dbReference type="ARBA" id="ARBA00022833"/>
    </source>
</evidence>
<feature type="binding site" evidence="11">
    <location>
        <position position="487"/>
    </location>
    <ligand>
        <name>Zn(2+)</name>
        <dbReference type="ChEBI" id="CHEBI:29105"/>
        <label>2</label>
    </ligand>
</feature>
<dbReference type="InterPro" id="IPR041236">
    <property type="entry name" value="PriA_C"/>
</dbReference>
<comment type="function">
    <text evidence="11">Initiates the restart of stalled replication forks, which reloads the replicative helicase on sites other than the origin of replication. Recognizes and binds to abandoned replication forks and remodels them to uncover a helicase loading site. Promotes assembly of the primosome at these replication forks.</text>
</comment>
<dbReference type="InterPro" id="IPR027417">
    <property type="entry name" value="P-loop_NTPase"/>
</dbReference>
<dbReference type="PANTHER" id="PTHR30580:SF0">
    <property type="entry name" value="PRIMOSOMAL PROTEIN N"/>
    <property type="match status" value="1"/>
</dbReference>
<dbReference type="Pfam" id="PF18319">
    <property type="entry name" value="Zn_ribbon_PriA"/>
    <property type="match status" value="1"/>
</dbReference>
<name>A0A9D1TX51_9BACT</name>
<dbReference type="PANTHER" id="PTHR30580">
    <property type="entry name" value="PRIMOSOMAL PROTEIN N"/>
    <property type="match status" value="1"/>
</dbReference>
<reference evidence="13" key="2">
    <citation type="submission" date="2021-04" db="EMBL/GenBank/DDBJ databases">
        <authorList>
            <person name="Gilroy R."/>
        </authorList>
    </citation>
    <scope>NUCLEOTIDE SEQUENCE</scope>
    <source>
        <strain evidence="13">ChiBcec15-1070</strain>
    </source>
</reference>
<dbReference type="InterPro" id="IPR041222">
    <property type="entry name" value="PriA_3primeBD"/>
</dbReference>
<evidence type="ECO:0000313" key="13">
    <source>
        <dbReference type="EMBL" id="HIW10113.1"/>
    </source>
</evidence>
<feature type="binding site" evidence="11">
    <location>
        <position position="460"/>
    </location>
    <ligand>
        <name>Zn(2+)</name>
        <dbReference type="ChEBI" id="CHEBI:29105"/>
        <label>1</label>
    </ligand>
</feature>
<dbReference type="GO" id="GO:0006310">
    <property type="term" value="P:DNA recombination"/>
    <property type="evidence" value="ECO:0007669"/>
    <property type="project" value="InterPro"/>
</dbReference>
<feature type="binding site" evidence="11">
    <location>
        <position position="500"/>
    </location>
    <ligand>
        <name>Zn(2+)</name>
        <dbReference type="ChEBI" id="CHEBI:29105"/>
        <label>1</label>
    </ligand>
</feature>
<keyword evidence="2 11" id="KW-0235">DNA replication</keyword>
<evidence type="ECO:0000259" key="12">
    <source>
        <dbReference type="PROSITE" id="PS51192"/>
    </source>
</evidence>
<dbReference type="GO" id="GO:0043138">
    <property type="term" value="F:3'-5' DNA helicase activity"/>
    <property type="evidence" value="ECO:0007669"/>
    <property type="project" value="UniProtKB-EC"/>
</dbReference>
<evidence type="ECO:0000256" key="8">
    <source>
        <dbReference type="ARBA" id="ARBA00022840"/>
    </source>
</evidence>
<dbReference type="Pfam" id="PF17764">
    <property type="entry name" value="PriA_3primeBD"/>
    <property type="match status" value="1"/>
</dbReference>
<feature type="binding site" evidence="11">
    <location>
        <position position="490"/>
    </location>
    <ligand>
        <name>Zn(2+)</name>
        <dbReference type="ChEBI" id="CHEBI:29105"/>
        <label>2</label>
    </ligand>
</feature>
<dbReference type="InterPro" id="IPR042115">
    <property type="entry name" value="PriA_3primeBD_sf"/>
</dbReference>
<dbReference type="AlphaFoldDB" id="A0A9D1TX51"/>
<evidence type="ECO:0000256" key="9">
    <source>
        <dbReference type="ARBA" id="ARBA00023125"/>
    </source>
</evidence>
<dbReference type="EC" id="5.6.2.4" evidence="11"/>
<dbReference type="PROSITE" id="PS51192">
    <property type="entry name" value="HELICASE_ATP_BIND_1"/>
    <property type="match status" value="1"/>
</dbReference>
<comment type="cofactor">
    <cofactor evidence="11">
        <name>Zn(2+)</name>
        <dbReference type="ChEBI" id="CHEBI:29105"/>
    </cofactor>
    <text evidence="11">Binds 2 zinc ions per subunit.</text>
</comment>
<proteinExistence type="inferred from homology"/>
<gene>
    <name evidence="11 13" type="primary">priA</name>
    <name evidence="13" type="ORF">H9888_01305</name>
</gene>
<evidence type="ECO:0000256" key="11">
    <source>
        <dbReference type="HAMAP-Rule" id="MF_00983"/>
    </source>
</evidence>
<feature type="binding site" evidence="11">
    <location>
        <position position="469"/>
    </location>
    <ligand>
        <name>Zn(2+)</name>
        <dbReference type="ChEBI" id="CHEBI:29105"/>
        <label>2</label>
    </ligand>
</feature>
<feature type="binding site" evidence="11">
    <location>
        <position position="463"/>
    </location>
    <ligand>
        <name>Zn(2+)</name>
        <dbReference type="ChEBI" id="CHEBI:29105"/>
        <label>1</label>
    </ligand>
</feature>
<dbReference type="Proteomes" id="UP000823926">
    <property type="component" value="Unassembled WGS sequence"/>
</dbReference>
<feature type="binding site" evidence="11">
    <location>
        <position position="472"/>
    </location>
    <ligand>
        <name>Zn(2+)</name>
        <dbReference type="ChEBI" id="CHEBI:29105"/>
        <label>2</label>
    </ligand>
</feature>
<keyword evidence="8 11" id="KW-0067">ATP-binding</keyword>
<dbReference type="GO" id="GO:0003677">
    <property type="term" value="F:DNA binding"/>
    <property type="evidence" value="ECO:0007669"/>
    <property type="project" value="UniProtKB-UniRule"/>
</dbReference>
<reference evidence="13" key="1">
    <citation type="journal article" date="2021" name="PeerJ">
        <title>Extensive microbial diversity within the chicken gut microbiome revealed by metagenomics and culture.</title>
        <authorList>
            <person name="Gilroy R."/>
            <person name="Ravi A."/>
            <person name="Getino M."/>
            <person name="Pursley I."/>
            <person name="Horton D.L."/>
            <person name="Alikhan N.F."/>
            <person name="Baker D."/>
            <person name="Gharbi K."/>
            <person name="Hall N."/>
            <person name="Watson M."/>
            <person name="Adriaenssens E.M."/>
            <person name="Foster-Nyarko E."/>
            <person name="Jarju S."/>
            <person name="Secka A."/>
            <person name="Antonio M."/>
            <person name="Oren A."/>
            <person name="Chaudhuri R.R."/>
            <person name="La Ragione R."/>
            <person name="Hildebrand F."/>
            <person name="Pallen M.J."/>
        </authorList>
    </citation>
    <scope>NUCLEOTIDE SEQUENCE</scope>
    <source>
        <strain evidence="13">ChiBcec15-1070</strain>
    </source>
</reference>
<keyword evidence="10 11" id="KW-0413">Isomerase</keyword>
<comment type="catalytic activity">
    <reaction evidence="11">
        <text>ATP + H2O = ADP + phosphate + H(+)</text>
        <dbReference type="Rhea" id="RHEA:13065"/>
        <dbReference type="ChEBI" id="CHEBI:15377"/>
        <dbReference type="ChEBI" id="CHEBI:15378"/>
        <dbReference type="ChEBI" id="CHEBI:30616"/>
        <dbReference type="ChEBI" id="CHEBI:43474"/>
        <dbReference type="ChEBI" id="CHEBI:456216"/>
        <dbReference type="EC" id="5.6.2.4"/>
    </reaction>
</comment>
<comment type="catalytic activity">
    <reaction evidence="11">
        <text>Couples ATP hydrolysis with the unwinding of duplex DNA by translocating in the 3'-5' direction.</text>
        <dbReference type="EC" id="5.6.2.4"/>
    </reaction>
</comment>
<dbReference type="GO" id="GO:0016787">
    <property type="term" value="F:hydrolase activity"/>
    <property type="evidence" value="ECO:0007669"/>
    <property type="project" value="UniProtKB-KW"/>
</dbReference>
<dbReference type="NCBIfam" id="TIGR00595">
    <property type="entry name" value="priA"/>
    <property type="match status" value="1"/>
</dbReference>
<dbReference type="GO" id="GO:0006270">
    <property type="term" value="P:DNA replication initiation"/>
    <property type="evidence" value="ECO:0007669"/>
    <property type="project" value="TreeGrafter"/>
</dbReference>
<protein>
    <recommendedName>
        <fullName evidence="11">Replication restart protein PriA</fullName>
    </recommendedName>
    <alternativeName>
        <fullName evidence="11">ATP-dependent DNA helicase PriA</fullName>
        <ecNumber evidence="11">5.6.2.4</ecNumber>
    </alternativeName>
    <alternativeName>
        <fullName evidence="11">DNA 3'-5' helicase PriA</fullName>
    </alternativeName>
</protein>
<comment type="caution">
    <text evidence="13">The sequence shown here is derived from an EMBL/GenBank/DDBJ whole genome shotgun (WGS) entry which is preliminary data.</text>
</comment>
<comment type="subunit">
    <text evidence="11">Component of the replication restart primosome.</text>
</comment>
<dbReference type="InterPro" id="IPR014001">
    <property type="entry name" value="Helicase_ATP-bd"/>
</dbReference>
<organism evidence="13 14">
    <name type="scientific">Candidatus Rikenella faecigallinarum</name>
    <dbReference type="NCBI Taxonomy" id="2838745"/>
    <lineage>
        <taxon>Bacteria</taxon>
        <taxon>Pseudomonadati</taxon>
        <taxon>Bacteroidota</taxon>
        <taxon>Bacteroidia</taxon>
        <taxon>Bacteroidales</taxon>
        <taxon>Rikenellaceae</taxon>
        <taxon>Rikenella</taxon>
    </lineage>
</organism>
<keyword evidence="9 11" id="KW-0238">DNA-binding</keyword>
<dbReference type="GO" id="GO:0006269">
    <property type="term" value="P:DNA replication, synthesis of primer"/>
    <property type="evidence" value="ECO:0007669"/>
    <property type="project" value="UniProtKB-KW"/>
</dbReference>